<proteinExistence type="predicted"/>
<accession>A0A256LB95</accession>
<name>A0A256LB95_9LACO</name>
<evidence type="ECO:0000313" key="4">
    <source>
        <dbReference type="Proteomes" id="UP000216316"/>
    </source>
</evidence>
<dbReference type="EMBL" id="NGNX01000044">
    <property type="protein sequence ID" value="OYR90691.1"/>
    <property type="molecule type" value="Genomic_DNA"/>
</dbReference>
<reference evidence="3 4" key="3">
    <citation type="submission" date="2017-09" db="EMBL/GenBank/DDBJ databases">
        <title>Tripartite evolution among Lactobacillus johnsonii, Lactobacillus taiwanensis, Lactobacillus reuteri and their rodent host.</title>
        <authorList>
            <person name="Wang T."/>
            <person name="Knowles S."/>
            <person name="Cheng C."/>
        </authorList>
    </citation>
    <scope>NUCLEOTIDE SEQUENCE [LARGE SCALE GENOMIC DNA]</scope>
    <source>
        <strain evidence="2 3">609q</strain>
        <strain evidence="1 4">609u</strain>
    </source>
</reference>
<organism evidence="2 3">
    <name type="scientific">Lactobacillus taiwanensis</name>
    <dbReference type="NCBI Taxonomy" id="508451"/>
    <lineage>
        <taxon>Bacteria</taxon>
        <taxon>Bacillati</taxon>
        <taxon>Bacillota</taxon>
        <taxon>Bacilli</taxon>
        <taxon>Lactobacillales</taxon>
        <taxon>Lactobacillaceae</taxon>
        <taxon>Lactobacillus</taxon>
    </lineage>
</organism>
<evidence type="ECO:0000313" key="3">
    <source>
        <dbReference type="Proteomes" id="UP000215828"/>
    </source>
</evidence>
<dbReference type="Proteomes" id="UP000215828">
    <property type="component" value="Unassembled WGS sequence"/>
</dbReference>
<protein>
    <submittedName>
        <fullName evidence="2">Uncharacterized protein</fullName>
    </submittedName>
</protein>
<evidence type="ECO:0000313" key="1">
    <source>
        <dbReference type="EMBL" id="OYR87765.1"/>
    </source>
</evidence>
<dbReference type="AlphaFoldDB" id="A0A256LB95"/>
<evidence type="ECO:0000313" key="2">
    <source>
        <dbReference type="EMBL" id="OYR90691.1"/>
    </source>
</evidence>
<reference evidence="1" key="2">
    <citation type="submission" date="2017-05" db="EMBL/GenBank/DDBJ databases">
        <authorList>
            <person name="Lin X.B."/>
            <person name="Stothard P."/>
            <person name="Tasseva G."/>
            <person name="Walter J."/>
        </authorList>
    </citation>
    <scope>NUCLEOTIDE SEQUENCE</scope>
    <source>
        <strain evidence="1">609u</strain>
    </source>
</reference>
<comment type="caution">
    <text evidence="2">The sequence shown here is derived from an EMBL/GenBank/DDBJ whole genome shotgun (WGS) entry which is preliminary data.</text>
</comment>
<dbReference type="EMBL" id="NGNV01000033">
    <property type="protein sequence ID" value="OYR87765.1"/>
    <property type="molecule type" value="Genomic_DNA"/>
</dbReference>
<dbReference type="Proteomes" id="UP000216316">
    <property type="component" value="Unassembled WGS sequence"/>
</dbReference>
<keyword evidence="4" id="KW-1185">Reference proteome</keyword>
<gene>
    <name evidence="1" type="ORF">CBF53_07150</name>
    <name evidence="2" type="ORF">CBF70_08545</name>
</gene>
<reference evidence="2 3" key="1">
    <citation type="submission" date="2017-04" db="EMBL/GenBank/DDBJ databases">
        <authorList>
            <person name="Afonso C.L."/>
            <person name="Miller P.J."/>
            <person name="Scott M.A."/>
            <person name="Spackman E."/>
            <person name="Goraichik I."/>
            <person name="Dimitrov K.M."/>
            <person name="Suarez D.L."/>
            <person name="Swayne D.E."/>
        </authorList>
    </citation>
    <scope>NUCLEOTIDE SEQUENCE [LARGE SCALE GENOMIC DNA]</scope>
    <source>
        <strain evidence="2 3">609q</strain>
    </source>
</reference>
<dbReference type="RefSeq" id="WP_057718084.1">
    <property type="nucleotide sequence ID" value="NZ_NGNV01000033.1"/>
</dbReference>
<sequence length="82" mass="9228">MNDEVKIVNEFDRDGHHFKIGVSADGQVSIYLDNGTKAYHGYHFPSMIQIPKGLEIDGKMILQLPIDCDAAIDQGIRELKQK</sequence>